<keyword evidence="2" id="KW-1185">Reference proteome</keyword>
<comment type="caution">
    <text evidence="1">The sequence shown here is derived from an EMBL/GenBank/DDBJ whole genome shotgun (WGS) entry which is preliminary data.</text>
</comment>
<dbReference type="RefSeq" id="WP_150932772.1">
    <property type="nucleotide sequence ID" value="NZ_VYTZ01000003.1"/>
</dbReference>
<dbReference type="AlphaFoldDB" id="A0A5J5K4U0"/>
<reference evidence="1 2" key="1">
    <citation type="submission" date="2019-09" db="EMBL/GenBank/DDBJ databases">
        <title>Screening of Novel Bioactive Compounds from Soil-Associated.</title>
        <authorList>
            <person name="Gong X."/>
        </authorList>
    </citation>
    <scope>NUCLEOTIDE SEQUENCE [LARGE SCALE GENOMIC DNA]</scope>
    <source>
        <strain evidence="1 2">Gxj-6</strain>
    </source>
</reference>
<sequence>MSVTVRIHRGRLHRLAVSPSAPIGRQLHRKVVQIEALAKLYAPVDTGNLRRGIHIQGPLVGLRTRWDVVAPAAYASFIHKGYREYRHGSGRLVYARAGARPFLVKAMRQVLG</sequence>
<proteinExistence type="predicted"/>
<protein>
    <submittedName>
        <fullName evidence="1">HK97 gp10 family phage protein</fullName>
    </submittedName>
</protein>
<name>A0A5J5K4U0_9ACTN</name>
<evidence type="ECO:0000313" key="2">
    <source>
        <dbReference type="Proteomes" id="UP000327011"/>
    </source>
</evidence>
<evidence type="ECO:0000313" key="1">
    <source>
        <dbReference type="EMBL" id="KAA9379605.1"/>
    </source>
</evidence>
<dbReference type="EMBL" id="VYTZ01000003">
    <property type="protein sequence ID" value="KAA9379605.1"/>
    <property type="molecule type" value="Genomic_DNA"/>
</dbReference>
<gene>
    <name evidence="1" type="ORF">F5972_08085</name>
</gene>
<accession>A0A5J5K4U0</accession>
<dbReference type="Proteomes" id="UP000327011">
    <property type="component" value="Unassembled WGS sequence"/>
</dbReference>
<organism evidence="1 2">
    <name type="scientific">Microbispora cellulosiformans</name>
    <dbReference type="NCBI Taxonomy" id="2614688"/>
    <lineage>
        <taxon>Bacteria</taxon>
        <taxon>Bacillati</taxon>
        <taxon>Actinomycetota</taxon>
        <taxon>Actinomycetes</taxon>
        <taxon>Streptosporangiales</taxon>
        <taxon>Streptosporangiaceae</taxon>
        <taxon>Microbispora</taxon>
    </lineage>
</organism>